<dbReference type="PANTHER" id="PTHR15184">
    <property type="entry name" value="ATP SYNTHASE"/>
    <property type="match status" value="1"/>
</dbReference>
<dbReference type="GO" id="GO:0046933">
    <property type="term" value="F:proton-transporting ATP synthase activity, rotational mechanism"/>
    <property type="evidence" value="ECO:0007669"/>
    <property type="project" value="TreeGrafter"/>
</dbReference>
<keyword evidence="11" id="KW-0966">Cell projection</keyword>
<feature type="domain" description="AAA+ ATPase" evidence="10">
    <location>
        <begin position="160"/>
        <end position="344"/>
    </location>
</feature>
<keyword evidence="4" id="KW-0547">Nucleotide-binding</keyword>
<dbReference type="InterPro" id="IPR050053">
    <property type="entry name" value="ATPase_alpha/beta_chains"/>
</dbReference>
<dbReference type="InterPro" id="IPR003593">
    <property type="entry name" value="AAA+_ATPase"/>
</dbReference>
<dbReference type="GO" id="GO:0005524">
    <property type="term" value="F:ATP binding"/>
    <property type="evidence" value="ECO:0007669"/>
    <property type="project" value="UniProtKB-KW"/>
</dbReference>
<feature type="compositionally biased region" description="Pro residues" evidence="9">
    <location>
        <begin position="122"/>
        <end position="135"/>
    </location>
</feature>
<evidence type="ECO:0000313" key="12">
    <source>
        <dbReference type="Proteomes" id="UP001196068"/>
    </source>
</evidence>
<dbReference type="EMBL" id="JAAEDH010000009">
    <property type="protein sequence ID" value="MBR0655283.1"/>
    <property type="molecule type" value="Genomic_DNA"/>
</dbReference>
<evidence type="ECO:0000256" key="7">
    <source>
        <dbReference type="ARBA" id="ARBA00022967"/>
    </source>
</evidence>
<keyword evidence="11" id="KW-0282">Flagellum</keyword>
<dbReference type="InterPro" id="IPR027417">
    <property type="entry name" value="P-loop_NTPase"/>
</dbReference>
<organism evidence="11 12">
    <name type="scientific">Plastoroseomonas arctica</name>
    <dbReference type="NCBI Taxonomy" id="1509237"/>
    <lineage>
        <taxon>Bacteria</taxon>
        <taxon>Pseudomonadati</taxon>
        <taxon>Pseudomonadota</taxon>
        <taxon>Alphaproteobacteria</taxon>
        <taxon>Acetobacterales</taxon>
        <taxon>Acetobacteraceae</taxon>
        <taxon>Plastoroseomonas</taxon>
    </lineage>
</organism>
<keyword evidence="12" id="KW-1185">Reference proteome</keyword>
<accession>A0AAF1JYX2</accession>
<dbReference type="GO" id="GO:0030254">
    <property type="term" value="P:protein secretion by the type III secretion system"/>
    <property type="evidence" value="ECO:0007669"/>
    <property type="project" value="InterPro"/>
</dbReference>
<dbReference type="SMART" id="SM00382">
    <property type="entry name" value="AAA"/>
    <property type="match status" value="1"/>
</dbReference>
<proteinExistence type="predicted"/>
<comment type="catalytic activity">
    <reaction evidence="8">
        <text>ATP + H2O + cellular proteinSide 1 = ADP + phosphate + cellular proteinSide 2.</text>
        <dbReference type="EC" id="7.4.2.8"/>
    </reaction>
</comment>
<dbReference type="InterPro" id="IPR020003">
    <property type="entry name" value="ATPase_a/bsu_AS"/>
</dbReference>
<protein>
    <submittedName>
        <fullName evidence="11">Flagellar protein export ATPase FliI</fullName>
    </submittedName>
</protein>
<dbReference type="AlphaFoldDB" id="A0AAF1JYX2"/>
<comment type="caution">
    <text evidence="11">The sequence shown here is derived from an EMBL/GenBank/DDBJ whole genome shotgun (WGS) entry which is preliminary data.</text>
</comment>
<evidence type="ECO:0000256" key="4">
    <source>
        <dbReference type="ARBA" id="ARBA00022741"/>
    </source>
</evidence>
<dbReference type="Gene3D" id="3.40.50.12240">
    <property type="match status" value="1"/>
</dbReference>
<feature type="region of interest" description="Disordered" evidence="9">
    <location>
        <begin position="116"/>
        <end position="135"/>
    </location>
</feature>
<keyword evidence="6" id="KW-0653">Protein transport</keyword>
<dbReference type="GO" id="GO:0030257">
    <property type="term" value="C:type III protein secretion system complex"/>
    <property type="evidence" value="ECO:0007669"/>
    <property type="project" value="InterPro"/>
</dbReference>
<keyword evidence="5" id="KW-0067">ATP-binding</keyword>
<dbReference type="GO" id="GO:0016887">
    <property type="term" value="F:ATP hydrolysis activity"/>
    <property type="evidence" value="ECO:0007669"/>
    <property type="project" value="InterPro"/>
</dbReference>
<evidence type="ECO:0000256" key="8">
    <source>
        <dbReference type="ARBA" id="ARBA00034006"/>
    </source>
</evidence>
<keyword evidence="7" id="KW-1278">Translocase</keyword>
<dbReference type="NCBIfam" id="TIGR01026">
    <property type="entry name" value="fliI_yscN"/>
    <property type="match status" value="1"/>
</dbReference>
<dbReference type="RefSeq" id="WP_211874122.1">
    <property type="nucleotide sequence ID" value="NZ_JAAEDH010000009.1"/>
</dbReference>
<evidence type="ECO:0000256" key="9">
    <source>
        <dbReference type="SAM" id="MobiDB-lite"/>
    </source>
</evidence>
<keyword evidence="2" id="KW-0813">Transport</keyword>
<dbReference type="CDD" id="cd01136">
    <property type="entry name" value="ATPase_flagellum-secretory_path_III"/>
    <property type="match status" value="1"/>
</dbReference>
<dbReference type="InterPro" id="IPR000194">
    <property type="entry name" value="ATPase_F1/V1/A1_a/bsu_nucl-bd"/>
</dbReference>
<dbReference type="InterPro" id="IPR040627">
    <property type="entry name" value="T3SS_ATPase_C"/>
</dbReference>
<dbReference type="Pfam" id="PF18269">
    <property type="entry name" value="T3SS_ATPase_C"/>
    <property type="match status" value="1"/>
</dbReference>
<keyword evidence="11" id="KW-0969">Cilium</keyword>
<comment type="subcellular location">
    <subcellularLocation>
        <location evidence="1">Cytoplasm</location>
    </subcellularLocation>
</comment>
<dbReference type="InterPro" id="IPR005714">
    <property type="entry name" value="ATPase_T3SS_FliI/YscN"/>
</dbReference>
<dbReference type="PROSITE" id="PS00152">
    <property type="entry name" value="ATPASE_ALPHA_BETA"/>
    <property type="match status" value="1"/>
</dbReference>
<reference evidence="11" key="1">
    <citation type="submission" date="2020-01" db="EMBL/GenBank/DDBJ databases">
        <authorList>
            <person name="Rat A."/>
        </authorList>
    </citation>
    <scope>NUCLEOTIDE SEQUENCE</scope>
    <source>
        <strain evidence="11">LMG 28251</strain>
    </source>
</reference>
<evidence type="ECO:0000256" key="3">
    <source>
        <dbReference type="ARBA" id="ARBA00022490"/>
    </source>
</evidence>
<dbReference type="GO" id="GO:0005737">
    <property type="term" value="C:cytoplasm"/>
    <property type="evidence" value="ECO:0007669"/>
    <property type="project" value="UniProtKB-SubCell"/>
</dbReference>
<reference evidence="11" key="2">
    <citation type="journal article" date="2021" name="Syst. Appl. Microbiol.">
        <title>Roseomonas hellenica sp. nov., isolated from roots of wild-growing Alkanna tinctoria.</title>
        <authorList>
            <person name="Rat A."/>
            <person name="Naranjo H.D."/>
            <person name="Lebbe L."/>
            <person name="Cnockaert M."/>
            <person name="Krigas N."/>
            <person name="Grigoriadou K."/>
            <person name="Maloupa E."/>
            <person name="Willems A."/>
        </authorList>
    </citation>
    <scope>NUCLEOTIDE SEQUENCE</scope>
    <source>
        <strain evidence="11">LMG 28251</strain>
    </source>
</reference>
<dbReference type="Proteomes" id="UP001196068">
    <property type="component" value="Unassembled WGS sequence"/>
</dbReference>
<evidence type="ECO:0000256" key="1">
    <source>
        <dbReference type="ARBA" id="ARBA00004496"/>
    </source>
</evidence>
<dbReference type="FunFam" id="3.40.50.12240:FF:000002">
    <property type="entry name" value="Flagellum-specific ATP synthase FliI"/>
    <property type="match status" value="1"/>
</dbReference>
<evidence type="ECO:0000256" key="6">
    <source>
        <dbReference type="ARBA" id="ARBA00022927"/>
    </source>
</evidence>
<sequence length="442" mass="45769">MSVLSPLGTALREAARAGPFHIEGRLVAAGGLTLEIEGLASLAARGDRLGIAHGGRELVAEVTDIAAARVRAVGFEALEGVRLGAAARLLGPATLAPCHAWLGRLVDPFGRPMDGRGALPAGPSPRPLRASPPPAGLRARLGARLDLGVRALDAFCTCRQGQRLGLFAASGVGKSTLMAMLAQGATADVAVFALVGERGRELREFIEDDLGAEGMARSVVVCATSDAPPLMRREAAFAAMAVAEHFRDQGLHVLLMMDSVTRFATALREIGLAAGEPPTTRGYTPSVFAELPRLLERAGPGLEGQGAITGLFTVLVEGDDHDEPVADAVRGILDGHVVLDRRIGEGGRYPAIDVLRSLSRTVPGCLSGPEAALMLRARRALSLHAEVADLVRLGAYRGGADAAVDAAVAVTPRIEAFLTQPKGEVSSVALAFAALAEAMDAA</sequence>
<evidence type="ECO:0000256" key="5">
    <source>
        <dbReference type="ARBA" id="ARBA00022840"/>
    </source>
</evidence>
<name>A0AAF1JYX2_9PROT</name>
<dbReference type="PANTHER" id="PTHR15184:SF9">
    <property type="entry name" value="SPI-1 TYPE 3 SECRETION SYSTEM ATPASE"/>
    <property type="match status" value="1"/>
</dbReference>
<dbReference type="SUPFAM" id="SSF52540">
    <property type="entry name" value="P-loop containing nucleoside triphosphate hydrolases"/>
    <property type="match status" value="1"/>
</dbReference>
<gene>
    <name evidence="11" type="primary">fliI</name>
    <name evidence="11" type="ORF">GXW79_09330</name>
</gene>
<dbReference type="Pfam" id="PF00006">
    <property type="entry name" value="ATP-synt_ab"/>
    <property type="match status" value="1"/>
</dbReference>
<evidence type="ECO:0000259" key="10">
    <source>
        <dbReference type="SMART" id="SM00382"/>
    </source>
</evidence>
<evidence type="ECO:0000256" key="2">
    <source>
        <dbReference type="ARBA" id="ARBA00022448"/>
    </source>
</evidence>
<dbReference type="GO" id="GO:0008564">
    <property type="term" value="F:protein-exporting ATPase activity"/>
    <property type="evidence" value="ECO:0007669"/>
    <property type="project" value="UniProtKB-EC"/>
</dbReference>
<evidence type="ECO:0000313" key="11">
    <source>
        <dbReference type="EMBL" id="MBR0655283.1"/>
    </source>
</evidence>
<keyword evidence="3" id="KW-0963">Cytoplasm</keyword>